<dbReference type="PROSITE" id="PS50111">
    <property type="entry name" value="CHEMOTAXIS_TRANSDUC_2"/>
    <property type="match status" value="1"/>
</dbReference>
<evidence type="ECO:0000256" key="2">
    <source>
        <dbReference type="ARBA" id="ARBA00022475"/>
    </source>
</evidence>
<dbReference type="InterPro" id="IPR003660">
    <property type="entry name" value="HAMP_dom"/>
</dbReference>
<proteinExistence type="inferred from homology"/>
<feature type="region of interest" description="Disordered" evidence="7">
    <location>
        <begin position="519"/>
        <end position="540"/>
    </location>
</feature>
<feature type="domain" description="Methyl-accepting transducer" evidence="9">
    <location>
        <begin position="278"/>
        <end position="535"/>
    </location>
</feature>
<keyword evidence="3 8" id="KW-0472">Membrane</keyword>
<dbReference type="Proteomes" id="UP000681414">
    <property type="component" value="Unassembled WGS sequence"/>
</dbReference>
<dbReference type="Gene3D" id="1.10.287.950">
    <property type="entry name" value="Methyl-accepting chemotaxis protein"/>
    <property type="match status" value="1"/>
</dbReference>
<evidence type="ECO:0000256" key="3">
    <source>
        <dbReference type="ARBA" id="ARBA00023136"/>
    </source>
</evidence>
<dbReference type="SMART" id="SM00283">
    <property type="entry name" value="MA"/>
    <property type="match status" value="1"/>
</dbReference>
<evidence type="ECO:0000256" key="8">
    <source>
        <dbReference type="SAM" id="Phobius"/>
    </source>
</evidence>
<dbReference type="Gene3D" id="6.10.340.10">
    <property type="match status" value="1"/>
</dbReference>
<sequence>MKKLFNFKSLKTKILFGFSCVILLFIVFGLYNFLTVKNVNNDTKNILDKELKILIIDDQLSANMANRVSLLRGFLLFENDDYRDQFYALTEQAILDQKRAIDLGASDEFKQLVQRTMAWQEDIETNVFALYDKGQKSLANRNHVAATKEAESIIEEYEKLAINREHIIQQQGKDIISNGENTLYIVSIFIILVIIVSIATALITSNFITRPIKKVMERMKLIASGDLSQSSLETKSRDEIAQLVVATNEMNGRIRELVSEINTVSENITSQSEEMMQSANEVNSGSQQIAATMEELATGTEAQASNASELAAIMVTFSTTVHEANENGERVQRASTDVLGMTNEGSQLMETSSQQMEKIDQIVQDAVHKVKGLDEKSQEISKLVSVIQDIADQTNLLALNAAIEAARAGEQGRGFAVVADEVRKLAEQVSNSVADITGIVAGIQNESSIVTDSLQAGYKEVAQGTNQIESTKETFEKISSAVTEMVENIKTVSDNIMHISSNSEKMQNSITEIAAISEESAAGAEETSASSEEISSSMEEVANNSADLAKLAENLNGLINRFKL</sequence>
<evidence type="ECO:0000313" key="12">
    <source>
        <dbReference type="Proteomes" id="UP000681414"/>
    </source>
</evidence>
<dbReference type="Pfam" id="PF00015">
    <property type="entry name" value="MCPsignal"/>
    <property type="match status" value="1"/>
</dbReference>
<evidence type="ECO:0000256" key="1">
    <source>
        <dbReference type="ARBA" id="ARBA00004236"/>
    </source>
</evidence>
<accession>A0A942TG22</accession>
<reference evidence="11 12" key="1">
    <citation type="submission" date="2021-05" db="EMBL/GenBank/DDBJ databases">
        <title>Novel Bacillus species.</title>
        <authorList>
            <person name="Liu G."/>
        </authorList>
    </citation>
    <scope>NUCLEOTIDE SEQUENCE [LARGE SCALE GENOMIC DNA]</scope>
    <source>
        <strain evidence="12">FJAT-49780</strain>
    </source>
</reference>
<dbReference type="CDD" id="cd06225">
    <property type="entry name" value="HAMP"/>
    <property type="match status" value="1"/>
</dbReference>
<comment type="similarity">
    <text evidence="5">Belongs to the methyl-accepting chemotaxis (MCP) protein family.</text>
</comment>
<protein>
    <submittedName>
        <fullName evidence="11">HAMP domain-containing protein</fullName>
    </submittedName>
</protein>
<dbReference type="PROSITE" id="PS50885">
    <property type="entry name" value="HAMP"/>
    <property type="match status" value="1"/>
</dbReference>
<evidence type="ECO:0000313" key="11">
    <source>
        <dbReference type="EMBL" id="MBS4195714.1"/>
    </source>
</evidence>
<dbReference type="GO" id="GO:0005886">
    <property type="term" value="C:plasma membrane"/>
    <property type="evidence" value="ECO:0007669"/>
    <property type="project" value="UniProtKB-SubCell"/>
</dbReference>
<dbReference type="PANTHER" id="PTHR32089:SF112">
    <property type="entry name" value="LYSOZYME-LIKE PROTEIN-RELATED"/>
    <property type="match status" value="1"/>
</dbReference>
<keyword evidence="8" id="KW-1133">Transmembrane helix</keyword>
<comment type="subcellular location">
    <subcellularLocation>
        <location evidence="1">Cell membrane</location>
    </subcellularLocation>
</comment>
<feature type="transmembrane region" description="Helical" evidence="8">
    <location>
        <begin position="183"/>
        <end position="209"/>
    </location>
</feature>
<dbReference type="EMBL" id="JAGYPG010000002">
    <property type="protein sequence ID" value="MBS4195714.1"/>
    <property type="molecule type" value="Genomic_DNA"/>
</dbReference>
<dbReference type="AlphaFoldDB" id="A0A942TG22"/>
<feature type="transmembrane region" description="Helical" evidence="8">
    <location>
        <begin position="12"/>
        <end position="34"/>
    </location>
</feature>
<keyword evidence="4 6" id="KW-0807">Transducer</keyword>
<evidence type="ECO:0000256" key="6">
    <source>
        <dbReference type="PROSITE-ProRule" id="PRU00284"/>
    </source>
</evidence>
<evidence type="ECO:0000256" key="5">
    <source>
        <dbReference type="ARBA" id="ARBA00029447"/>
    </source>
</evidence>
<dbReference type="CDD" id="cd11386">
    <property type="entry name" value="MCP_signal"/>
    <property type="match status" value="1"/>
</dbReference>
<dbReference type="SUPFAM" id="SSF58104">
    <property type="entry name" value="Methyl-accepting chemotaxis protein (MCP) signaling domain"/>
    <property type="match status" value="1"/>
</dbReference>
<keyword evidence="8" id="KW-0812">Transmembrane</keyword>
<evidence type="ECO:0000256" key="4">
    <source>
        <dbReference type="ARBA" id="ARBA00023224"/>
    </source>
</evidence>
<keyword evidence="12" id="KW-1185">Reference proteome</keyword>
<keyword evidence="2" id="KW-1003">Cell membrane</keyword>
<comment type="caution">
    <text evidence="11">The sequence shown here is derived from an EMBL/GenBank/DDBJ whole genome shotgun (WGS) entry which is preliminary data.</text>
</comment>
<dbReference type="PANTHER" id="PTHR32089">
    <property type="entry name" value="METHYL-ACCEPTING CHEMOTAXIS PROTEIN MCPB"/>
    <property type="match status" value="1"/>
</dbReference>
<dbReference type="InterPro" id="IPR004089">
    <property type="entry name" value="MCPsignal_dom"/>
</dbReference>
<dbReference type="RefSeq" id="WP_213124910.1">
    <property type="nucleotide sequence ID" value="NZ_JAGYPG010000002.1"/>
</dbReference>
<dbReference type="GO" id="GO:0007165">
    <property type="term" value="P:signal transduction"/>
    <property type="evidence" value="ECO:0007669"/>
    <property type="project" value="UniProtKB-KW"/>
</dbReference>
<evidence type="ECO:0000259" key="10">
    <source>
        <dbReference type="PROSITE" id="PS50885"/>
    </source>
</evidence>
<evidence type="ECO:0000256" key="7">
    <source>
        <dbReference type="SAM" id="MobiDB-lite"/>
    </source>
</evidence>
<name>A0A942TG22_9BACI</name>
<gene>
    <name evidence="11" type="ORF">KHA97_11655</name>
</gene>
<dbReference type="Pfam" id="PF00672">
    <property type="entry name" value="HAMP"/>
    <property type="match status" value="1"/>
</dbReference>
<organism evidence="11 12">
    <name type="scientific">Lederbergia citri</name>
    <dbReference type="NCBI Taxonomy" id="2833580"/>
    <lineage>
        <taxon>Bacteria</taxon>
        <taxon>Bacillati</taxon>
        <taxon>Bacillota</taxon>
        <taxon>Bacilli</taxon>
        <taxon>Bacillales</taxon>
        <taxon>Bacillaceae</taxon>
        <taxon>Lederbergia</taxon>
    </lineage>
</organism>
<feature type="domain" description="HAMP" evidence="10">
    <location>
        <begin position="206"/>
        <end position="259"/>
    </location>
</feature>
<evidence type="ECO:0000259" key="9">
    <source>
        <dbReference type="PROSITE" id="PS50111"/>
    </source>
</evidence>
<dbReference type="SMART" id="SM00304">
    <property type="entry name" value="HAMP"/>
    <property type="match status" value="1"/>
</dbReference>